<comment type="cofactor">
    <cofactor evidence="1">
        <name>pyridoxal 5'-phosphate</name>
        <dbReference type="ChEBI" id="CHEBI:597326"/>
    </cofactor>
</comment>
<dbReference type="FunFam" id="3.20.10.10:FF:000004">
    <property type="entry name" value="Branched-chain-amino-acid aminotransferase"/>
    <property type="match status" value="1"/>
</dbReference>
<accession>A0A0H5QW54</accession>
<dbReference type="NCBIfam" id="NF009897">
    <property type="entry name" value="PRK13357.1"/>
    <property type="match status" value="1"/>
</dbReference>
<proteinExistence type="inferred from homology"/>
<evidence type="ECO:0000256" key="7">
    <source>
        <dbReference type="ARBA" id="ARBA00023304"/>
    </source>
</evidence>
<keyword evidence="6" id="KW-0663">Pyridoxal phosphate</keyword>
<dbReference type="GO" id="GO:0004084">
    <property type="term" value="F:branched-chain-amino-acid transaminase activity"/>
    <property type="evidence" value="ECO:0007669"/>
    <property type="project" value="InterPro"/>
</dbReference>
<dbReference type="Gene3D" id="3.30.470.10">
    <property type="match status" value="1"/>
</dbReference>
<keyword evidence="5" id="KW-0808">Transferase</keyword>
<feature type="modified residue" description="N6-(pyridoxal phosphate)lysine" evidence="8">
    <location>
        <position position="210"/>
    </location>
</feature>
<dbReference type="GO" id="GO:0008652">
    <property type="term" value="P:amino acid biosynthetic process"/>
    <property type="evidence" value="ECO:0007669"/>
    <property type="project" value="UniProtKB-KW"/>
</dbReference>
<dbReference type="InterPro" id="IPR001544">
    <property type="entry name" value="Aminotrans_IV"/>
</dbReference>
<organism evidence="9">
    <name type="scientific">Spongospora subterranea</name>
    <dbReference type="NCBI Taxonomy" id="70186"/>
    <lineage>
        <taxon>Eukaryota</taxon>
        <taxon>Sar</taxon>
        <taxon>Rhizaria</taxon>
        <taxon>Endomyxa</taxon>
        <taxon>Phytomyxea</taxon>
        <taxon>Plasmodiophorida</taxon>
        <taxon>Plasmodiophoridae</taxon>
        <taxon>Spongospora</taxon>
    </lineage>
</organism>
<evidence type="ECO:0000256" key="4">
    <source>
        <dbReference type="ARBA" id="ARBA00022605"/>
    </source>
</evidence>
<evidence type="ECO:0000313" key="9">
    <source>
        <dbReference type="EMBL" id="CRZ06223.1"/>
    </source>
</evidence>
<evidence type="ECO:0000256" key="6">
    <source>
        <dbReference type="ARBA" id="ARBA00022898"/>
    </source>
</evidence>
<dbReference type="NCBIfam" id="TIGR01123">
    <property type="entry name" value="ilvE_II"/>
    <property type="match status" value="1"/>
</dbReference>
<keyword evidence="4" id="KW-0028">Amino-acid biosynthesis</keyword>
<dbReference type="SUPFAM" id="SSF56752">
    <property type="entry name" value="D-aminoacid aminotransferase-like PLP-dependent enzymes"/>
    <property type="match status" value="1"/>
</dbReference>
<keyword evidence="7" id="KW-0100">Branched-chain amino acid biosynthesis</keyword>
<dbReference type="InterPro" id="IPR036038">
    <property type="entry name" value="Aminotransferase-like"/>
</dbReference>
<dbReference type="EMBL" id="HACM01005781">
    <property type="protein sequence ID" value="CRZ06223.1"/>
    <property type="molecule type" value="Transcribed_RNA"/>
</dbReference>
<dbReference type="PANTHER" id="PTHR11825">
    <property type="entry name" value="SUBGROUP IIII AMINOTRANSFERASE"/>
    <property type="match status" value="1"/>
</dbReference>
<evidence type="ECO:0000256" key="8">
    <source>
        <dbReference type="PIRSR" id="PIRSR006468-1"/>
    </source>
</evidence>
<comment type="similarity">
    <text evidence="2">Belongs to the class-IV pyridoxal-phosphate-dependent aminotransferase family.</text>
</comment>
<dbReference type="InterPro" id="IPR033939">
    <property type="entry name" value="BCAT_family"/>
</dbReference>
<evidence type="ECO:0000256" key="3">
    <source>
        <dbReference type="ARBA" id="ARBA00022576"/>
    </source>
</evidence>
<protein>
    <recommendedName>
        <fullName evidence="10">Branched-chain-amino-acid transaminase</fullName>
    </recommendedName>
</protein>
<dbReference type="PANTHER" id="PTHR11825:SF44">
    <property type="entry name" value="BRANCHED-CHAIN-AMINO-ACID AMINOTRANSFERASE"/>
    <property type="match status" value="1"/>
</dbReference>
<reference evidence="9" key="1">
    <citation type="submission" date="2015-04" db="EMBL/GenBank/DDBJ databases">
        <title>The genome sequence of the plant pathogenic Rhizarian Plasmodiophora brassicae reveals insights in its biotrophic life cycle and the origin of chitin synthesis.</title>
        <authorList>
            <person name="Schwelm A."/>
            <person name="Fogelqvist J."/>
            <person name="Knaust A."/>
            <person name="Julke S."/>
            <person name="Lilja T."/>
            <person name="Dhandapani V."/>
            <person name="Bonilla-Rosso G."/>
            <person name="Karlsson M."/>
            <person name="Shevchenko A."/>
            <person name="Choi S.R."/>
            <person name="Kim H.G."/>
            <person name="Park J.Y."/>
            <person name="Lim Y.P."/>
            <person name="Ludwig-Muller J."/>
            <person name="Dixelius C."/>
        </authorList>
    </citation>
    <scope>NUCLEOTIDE SEQUENCE</scope>
    <source>
        <tissue evidence="9">Potato root galls</tissue>
    </source>
</reference>
<evidence type="ECO:0000256" key="2">
    <source>
        <dbReference type="ARBA" id="ARBA00009320"/>
    </source>
</evidence>
<keyword evidence="3" id="KW-0032">Aminotransferase</keyword>
<dbReference type="InterPro" id="IPR005786">
    <property type="entry name" value="B_amino_transII"/>
</dbReference>
<sequence length="380" mass="42524">MLLNASARGYCRRLASTKIKVTRTTTPKVKLPNDKLVFGKTFTDHLLFMDWNKATGWASPEITPYAPFCLDPAATVFHYALECFEGMKAYIDGDNRIRLFRPDMNVQRLRSSAQRLEMAVPDEQVIMDSIKELVKVDRDWIPNGFGYSLYIRPTIISTFPFLGVAPSEQVRFYIIMCPVGPYYATGFKAVSLYADHENVRAWPGGAGAFKIGSNYAPAIKAQKNAASKGFSQVLWLFGEDLQVTEVGTMNQFFFWKLPSGEKELITAPLDDGTILPGVTRDSILSLCRKWGEFTVTERRFSLNEVLTAIKENRLLEAFGSGTAAIVSPIKNIHFKGTDYPVPLDSKNPEGQAGALTQRISNTILDIQYGKVQHPWSVIVK</sequence>
<dbReference type="CDD" id="cd01557">
    <property type="entry name" value="BCAT_beta_family"/>
    <property type="match status" value="1"/>
</dbReference>
<evidence type="ECO:0008006" key="10">
    <source>
        <dbReference type="Google" id="ProtNLM"/>
    </source>
</evidence>
<dbReference type="PIRSF" id="PIRSF006468">
    <property type="entry name" value="BCAT1"/>
    <property type="match status" value="1"/>
</dbReference>
<evidence type="ECO:0000256" key="1">
    <source>
        <dbReference type="ARBA" id="ARBA00001933"/>
    </source>
</evidence>
<dbReference type="GO" id="GO:0009082">
    <property type="term" value="P:branched-chain amino acid biosynthetic process"/>
    <property type="evidence" value="ECO:0007669"/>
    <property type="project" value="UniProtKB-KW"/>
</dbReference>
<dbReference type="Pfam" id="PF01063">
    <property type="entry name" value="Aminotran_4"/>
    <property type="match status" value="1"/>
</dbReference>
<dbReference type="InterPro" id="IPR043132">
    <property type="entry name" value="BCAT-like_C"/>
</dbReference>
<dbReference type="Gene3D" id="3.20.10.10">
    <property type="entry name" value="D-amino Acid Aminotransferase, subunit A, domain 2"/>
    <property type="match status" value="1"/>
</dbReference>
<dbReference type="InterPro" id="IPR043131">
    <property type="entry name" value="BCAT-like_N"/>
</dbReference>
<evidence type="ECO:0000256" key="5">
    <source>
        <dbReference type="ARBA" id="ARBA00022679"/>
    </source>
</evidence>
<name>A0A0H5QW54_9EUKA</name>
<dbReference type="AlphaFoldDB" id="A0A0H5QW54"/>